<feature type="domain" description="Beta-ketoacyl-[acyl-carrier-protein] synthase III N-terminal" evidence="4">
    <location>
        <begin position="109"/>
        <end position="188"/>
    </location>
</feature>
<comment type="caution">
    <text evidence="5">The sequence shown here is derived from an EMBL/GenBank/DDBJ whole genome shotgun (WGS) entry which is preliminary data.</text>
</comment>
<dbReference type="Gene3D" id="3.40.47.10">
    <property type="match status" value="1"/>
</dbReference>
<dbReference type="Pfam" id="PF08545">
    <property type="entry name" value="ACP_syn_III"/>
    <property type="match status" value="1"/>
</dbReference>
<keyword evidence="6" id="KW-1185">Reference proteome</keyword>
<proteinExistence type="predicted"/>
<dbReference type="PANTHER" id="PTHR34069:SF2">
    <property type="entry name" value="BETA-KETOACYL-[ACYL-CARRIER-PROTEIN] SYNTHASE III"/>
    <property type="match status" value="1"/>
</dbReference>
<keyword evidence="2" id="KW-0012">Acyltransferase</keyword>
<reference evidence="5 6" key="1">
    <citation type="submission" date="2022-01" db="EMBL/GenBank/DDBJ databases">
        <title>Octadecabacter sp. nov., isolated from a marine alga.</title>
        <authorList>
            <person name="Jin M.S."/>
            <person name="Kim H.M."/>
            <person name="Han D.M."/>
            <person name="Jung J.J."/>
            <person name="Jeon C.O."/>
        </authorList>
    </citation>
    <scope>NUCLEOTIDE SEQUENCE [LARGE SCALE GENOMIC DNA]</scope>
    <source>
        <strain evidence="5 6">G9-8</strain>
    </source>
</reference>
<keyword evidence="1" id="KW-0808">Transferase</keyword>
<name>A0ABS9CTV6_9RHOB</name>
<dbReference type="RefSeq" id="WP_235224767.1">
    <property type="nucleotide sequence ID" value="NZ_JAKGAQ010000001.1"/>
</dbReference>
<dbReference type="InterPro" id="IPR013751">
    <property type="entry name" value="ACP_syn_III_N"/>
</dbReference>
<dbReference type="SUPFAM" id="SSF53901">
    <property type="entry name" value="Thiolase-like"/>
    <property type="match status" value="1"/>
</dbReference>
<dbReference type="CDD" id="cd00830">
    <property type="entry name" value="KAS_III"/>
    <property type="match status" value="1"/>
</dbReference>
<dbReference type="Proteomes" id="UP001200557">
    <property type="component" value="Unassembled WGS sequence"/>
</dbReference>
<evidence type="ECO:0000259" key="3">
    <source>
        <dbReference type="Pfam" id="PF08541"/>
    </source>
</evidence>
<organism evidence="5 6">
    <name type="scientific">Octadecabacter dasysiphoniae</name>
    <dbReference type="NCBI Taxonomy" id="2909341"/>
    <lineage>
        <taxon>Bacteria</taxon>
        <taxon>Pseudomonadati</taxon>
        <taxon>Pseudomonadota</taxon>
        <taxon>Alphaproteobacteria</taxon>
        <taxon>Rhodobacterales</taxon>
        <taxon>Roseobacteraceae</taxon>
        <taxon>Octadecabacter</taxon>
    </lineage>
</organism>
<evidence type="ECO:0000256" key="2">
    <source>
        <dbReference type="ARBA" id="ARBA00023315"/>
    </source>
</evidence>
<dbReference type="PANTHER" id="PTHR34069">
    <property type="entry name" value="3-OXOACYL-[ACYL-CARRIER-PROTEIN] SYNTHASE 3"/>
    <property type="match status" value="1"/>
</dbReference>
<evidence type="ECO:0000313" key="5">
    <source>
        <dbReference type="EMBL" id="MCF2870670.1"/>
    </source>
</evidence>
<evidence type="ECO:0000256" key="1">
    <source>
        <dbReference type="ARBA" id="ARBA00022679"/>
    </source>
</evidence>
<dbReference type="EMBL" id="JAKGAQ010000001">
    <property type="protein sequence ID" value="MCF2870670.1"/>
    <property type="molecule type" value="Genomic_DNA"/>
</dbReference>
<feature type="domain" description="Beta-ketoacyl-[acyl-carrier-protein] synthase III C-terminal" evidence="3">
    <location>
        <begin position="242"/>
        <end position="330"/>
    </location>
</feature>
<protein>
    <submittedName>
        <fullName evidence="5">Ketoacyl-ACP synthase III</fullName>
    </submittedName>
</protein>
<accession>A0ABS9CTV6</accession>
<dbReference type="Pfam" id="PF08541">
    <property type="entry name" value="ACP_syn_III_C"/>
    <property type="match status" value="1"/>
</dbReference>
<dbReference type="InterPro" id="IPR016039">
    <property type="entry name" value="Thiolase-like"/>
</dbReference>
<dbReference type="InterPro" id="IPR013747">
    <property type="entry name" value="ACP_syn_III_C"/>
</dbReference>
<gene>
    <name evidence="5" type="ORF">L0664_06295</name>
</gene>
<evidence type="ECO:0000259" key="4">
    <source>
        <dbReference type="Pfam" id="PF08545"/>
    </source>
</evidence>
<evidence type="ECO:0000313" key="6">
    <source>
        <dbReference type="Proteomes" id="UP001200557"/>
    </source>
</evidence>
<sequence length="331" mass="34771">MQPSVSIIGTGAALPNTVWTTQKLRDTFGDDAAKQAETTGVLSRRYCSSESQIDMACDAARAAIGAADIGVNDIDLVLSASAVPYQTLPSTAPLVMSRLGMADGVAAAFDVNSTCLSFLTALEVATRMICAQQARTALIVSSEIASRALPWRTDPCTAALFGDGAGAVIVRKSVDDSVGLKAAQMRTYPSAYDACSIGAGGTRIDYHTNPEEFARQAWFAMDGKELFRLSSRHFKGFVADLLDKAGWSLDDVDVIVPHQASPAGLTHMIKQVGVAPQKVVNIVAEYGNQIAASLPVALDHAMQGGRIQQGAKILFLGTSAGVSFGGVAWQT</sequence>